<feature type="domain" description="DUF7308" evidence="2">
    <location>
        <begin position="275"/>
        <end position="484"/>
    </location>
</feature>
<reference evidence="4" key="1">
    <citation type="submission" date="2016-10" db="EMBL/GenBank/DDBJ databases">
        <authorList>
            <person name="Varghese N."/>
            <person name="Submissions S."/>
        </authorList>
    </citation>
    <scope>NUCLEOTIDE SEQUENCE [LARGE SCALE GENOMIC DNA]</scope>
    <source>
        <strain evidence="4">CGMCC 1.10118</strain>
    </source>
</reference>
<dbReference type="EMBL" id="FNPB01000001">
    <property type="protein sequence ID" value="SDX61260.1"/>
    <property type="molecule type" value="Genomic_DNA"/>
</dbReference>
<dbReference type="InterPro" id="IPR055732">
    <property type="entry name" value="DUF7308"/>
</dbReference>
<organism evidence="3 4">
    <name type="scientific">Halobellus clavatus</name>
    <dbReference type="NCBI Taxonomy" id="660517"/>
    <lineage>
        <taxon>Archaea</taxon>
        <taxon>Methanobacteriati</taxon>
        <taxon>Methanobacteriota</taxon>
        <taxon>Stenosarchaea group</taxon>
        <taxon>Halobacteria</taxon>
        <taxon>Halobacteriales</taxon>
        <taxon>Haloferacaceae</taxon>
        <taxon>Halobellus</taxon>
    </lineage>
</organism>
<proteinExistence type="predicted"/>
<dbReference type="Pfam" id="PF23985">
    <property type="entry name" value="DUF7308"/>
    <property type="match status" value="1"/>
</dbReference>
<evidence type="ECO:0000313" key="3">
    <source>
        <dbReference type="EMBL" id="SDX61260.1"/>
    </source>
</evidence>
<accession>A0A1H3D4N3</accession>
<dbReference type="OrthoDB" id="148042at2157"/>
<feature type="region of interest" description="Disordered" evidence="1">
    <location>
        <begin position="184"/>
        <end position="212"/>
    </location>
</feature>
<gene>
    <name evidence="3" type="ORF">SAMN04487946_101357</name>
</gene>
<dbReference type="InterPro" id="IPR055713">
    <property type="entry name" value="DUF7289"/>
</dbReference>
<dbReference type="RefSeq" id="WP_089764479.1">
    <property type="nucleotide sequence ID" value="NZ_FNPB01000001.1"/>
</dbReference>
<evidence type="ECO:0000256" key="1">
    <source>
        <dbReference type="SAM" id="MobiDB-lite"/>
    </source>
</evidence>
<keyword evidence="4" id="KW-1185">Reference proteome</keyword>
<sequence>MTSRAQSSNIGLVLLLALTITSAGVVVAIGGTALTDVQQEASNDRATHAMTLFDARAAVVGLGEGSVQTVRLGRSNDGQYTAESESGWLRIRHTNYTGTSTEEVYNASLGSVSYRSGDTTIAYQGGGVWRHRNGGTTMVSPPEFHYRGTTLTLPVLRIRSDDAASGGTTATIRRTEETVRVFPNETAATDTGEGAPYDVDNPDGSTRQYRNPVRNGTVSVTVHSQFYQGWADYFRTRTTGNVSVDDDNRTATVVLKTTRGVGQFDLPAKGESVSVRGIAAGHAVTDFQIGVKKDSGTFNNLDFSLYIQDGTKSWETMVSVPNGIGNSYCPSESPAVQFPVRIYYYDSSTPEGVHLWENETVNSSTGPVQLGCDGNDMIIEVDLTGAGQTFTYKDGDFNEDTALDWEAYNDSASQAPSPTSFNHTGDDGENTTYRFGDTQNLRILTRHYFALFDSDFELTVSHGPGNRGTTQIDTSASSGTLRYNATSGGSYITYLHVTENNVSVALD</sequence>
<dbReference type="Pfam" id="PF23960">
    <property type="entry name" value="DUF7289"/>
    <property type="match status" value="1"/>
</dbReference>
<dbReference type="Proteomes" id="UP000199170">
    <property type="component" value="Unassembled WGS sequence"/>
</dbReference>
<evidence type="ECO:0000259" key="2">
    <source>
        <dbReference type="Pfam" id="PF23985"/>
    </source>
</evidence>
<protein>
    <recommendedName>
        <fullName evidence="2">DUF7308 domain-containing protein</fullName>
    </recommendedName>
</protein>
<name>A0A1H3D4N3_9EURY</name>
<feature type="compositionally biased region" description="Polar residues" evidence="1">
    <location>
        <begin position="203"/>
        <end position="212"/>
    </location>
</feature>
<evidence type="ECO:0000313" key="4">
    <source>
        <dbReference type="Proteomes" id="UP000199170"/>
    </source>
</evidence>
<dbReference type="AlphaFoldDB" id="A0A1H3D4N3"/>
<dbReference type="STRING" id="660517.SAMN04487946_101357"/>